<dbReference type="InParanoid" id="A0A409Y2R7"/>
<dbReference type="AlphaFoldDB" id="A0A409Y2R7"/>
<dbReference type="Proteomes" id="UP000284706">
    <property type="component" value="Unassembled WGS sequence"/>
</dbReference>
<accession>A0A409Y2R7</accession>
<gene>
    <name evidence="3" type="ORF">CVT26_006653</name>
</gene>
<comment type="caution">
    <text evidence="3">The sequence shown here is derived from an EMBL/GenBank/DDBJ whole genome shotgun (WGS) entry which is preliminary data.</text>
</comment>
<organism evidence="3 4">
    <name type="scientific">Gymnopilus dilepis</name>
    <dbReference type="NCBI Taxonomy" id="231916"/>
    <lineage>
        <taxon>Eukaryota</taxon>
        <taxon>Fungi</taxon>
        <taxon>Dikarya</taxon>
        <taxon>Basidiomycota</taxon>
        <taxon>Agaricomycotina</taxon>
        <taxon>Agaricomycetes</taxon>
        <taxon>Agaricomycetidae</taxon>
        <taxon>Agaricales</taxon>
        <taxon>Agaricineae</taxon>
        <taxon>Hymenogastraceae</taxon>
        <taxon>Gymnopilus</taxon>
    </lineage>
</organism>
<evidence type="ECO:0000313" key="4">
    <source>
        <dbReference type="Proteomes" id="UP000284706"/>
    </source>
</evidence>
<dbReference type="OrthoDB" id="3139566at2759"/>
<dbReference type="EMBL" id="NHYE01001267">
    <property type="protein sequence ID" value="PPQ97307.1"/>
    <property type="molecule type" value="Genomic_DNA"/>
</dbReference>
<proteinExistence type="predicted"/>
<feature type="region of interest" description="Disordered" evidence="1">
    <location>
        <begin position="1"/>
        <end position="20"/>
    </location>
</feature>
<dbReference type="SUPFAM" id="SSF81383">
    <property type="entry name" value="F-box domain"/>
    <property type="match status" value="1"/>
</dbReference>
<keyword evidence="4" id="KW-1185">Reference proteome</keyword>
<dbReference type="InterPro" id="IPR036047">
    <property type="entry name" value="F-box-like_dom_sf"/>
</dbReference>
<dbReference type="Pfam" id="PF12937">
    <property type="entry name" value="F-box-like"/>
    <property type="match status" value="1"/>
</dbReference>
<name>A0A409Y2R7_9AGAR</name>
<sequence length="1001" mass="112693">MQSEAVSSQSDVISAFSHPPTDQTISQDALSLASPCSFDSLPVEIASTIFIHYTHSDFDETQKPRPSLRLGKICKRWRQIAWSTPDLWTNLTIHPEHVTSRTHIELAEEWLSRSGTLPLWIFCSSPFFDEKEPEQALYSEMLEVFSRYSDRWYSLSLYLPFSCLIGKLSISSHPPLMLRYLSLVARWLNHDAAYVLDRPSVSAFSIFSPKVVKIAYLRVALDLTSVTVLDLALVDIVDVLLIFRAASNLSKCALTRVSDNDLDISPATKYGGVVCPVLISLSVSFINDWLLDPPTRAFCSSISLPALKHLSLEGCGLGTTEVPIEDLVLLLTQSSCALESLVINNSLYDQASFIRLAPFLSSLTALRISCHLSNQVNREDVETFGHFLANASQVPTLSRPFISSVTEPPLPFLETFVWEGHGTYPWETIVGLLKPASASGVTHYRPLKLVKIYCTQAEGIFVPYISKDVIQQLMEFGDVKFDFKLKCGRSDLNWASRMKAIFPQSDSGDLTDCTQSCQSATHPLNLASRGSFDSLPVEIASIVFMHYIHSCYEPQEEKEPHRSLMLGKISRRWRQIAWSTPNLWTQLTIHPRHATSQTHVELAEEWLSRSGALPLWIVCISRCFHDEEPGRALYGQMLEVFSRYSDRWYSLSLCMDFLPLKELGILPRSPSMLHHLSLEAEWSSHDHSYVLHHPKITAFSNCSPKNVTIRCLTVALDWTLVTELTLDLVDISEVLAVLESAPNVFTCTLEEVSYQGANILPIRTHGVVICPLLESLTISFADDFLSATEIFCSRVSLPALKHLSLEGNDLRTEELPVDNLLFFLKQSSCSLESLVVKRSMYDQASLIRLAPLLSSLSVLRISLHYSNQVDRDNVETFGHFLANASQVPTHSLLFTSSITRPPLPSLETFIWEAYGTFPWETIVGLLKPVSVSGAAHYRPLKFVKIYCTQVEGIFIPYISKDVIQRLMEFSDVKFDFKVESFQPKLGVIDWWKESIEVMNEA</sequence>
<reference evidence="3 4" key="1">
    <citation type="journal article" date="2018" name="Evol. Lett.">
        <title>Horizontal gene cluster transfer increased hallucinogenic mushroom diversity.</title>
        <authorList>
            <person name="Reynolds H.T."/>
            <person name="Vijayakumar V."/>
            <person name="Gluck-Thaler E."/>
            <person name="Korotkin H.B."/>
            <person name="Matheny P.B."/>
            <person name="Slot J.C."/>
        </authorList>
    </citation>
    <scope>NUCLEOTIDE SEQUENCE [LARGE SCALE GENOMIC DNA]</scope>
    <source>
        <strain evidence="3 4">SRW20</strain>
    </source>
</reference>
<dbReference type="Gene3D" id="1.20.1280.50">
    <property type="match status" value="1"/>
</dbReference>
<dbReference type="PANTHER" id="PTHR38926:SF72">
    <property type="entry name" value="IM:7136021-RELATED"/>
    <property type="match status" value="1"/>
</dbReference>
<feature type="compositionally biased region" description="Polar residues" evidence="1">
    <location>
        <begin position="1"/>
        <end position="12"/>
    </location>
</feature>
<protein>
    <recommendedName>
        <fullName evidence="2">F-box domain-containing protein</fullName>
    </recommendedName>
</protein>
<evidence type="ECO:0000256" key="1">
    <source>
        <dbReference type="SAM" id="MobiDB-lite"/>
    </source>
</evidence>
<dbReference type="PROSITE" id="PS50181">
    <property type="entry name" value="FBOX"/>
    <property type="match status" value="1"/>
</dbReference>
<dbReference type="SUPFAM" id="SSF52047">
    <property type="entry name" value="RNI-like"/>
    <property type="match status" value="2"/>
</dbReference>
<dbReference type="Gene3D" id="3.80.10.10">
    <property type="entry name" value="Ribonuclease Inhibitor"/>
    <property type="match status" value="2"/>
</dbReference>
<dbReference type="InterPro" id="IPR032675">
    <property type="entry name" value="LRR_dom_sf"/>
</dbReference>
<dbReference type="InterPro" id="IPR001810">
    <property type="entry name" value="F-box_dom"/>
</dbReference>
<evidence type="ECO:0000313" key="3">
    <source>
        <dbReference type="EMBL" id="PPQ97307.1"/>
    </source>
</evidence>
<feature type="domain" description="F-box" evidence="2">
    <location>
        <begin position="35"/>
        <end position="91"/>
    </location>
</feature>
<dbReference type="PANTHER" id="PTHR38926">
    <property type="entry name" value="F-BOX DOMAIN CONTAINING PROTEIN, EXPRESSED"/>
    <property type="match status" value="1"/>
</dbReference>
<evidence type="ECO:0000259" key="2">
    <source>
        <dbReference type="PROSITE" id="PS50181"/>
    </source>
</evidence>